<dbReference type="Gene3D" id="2.30.110.10">
    <property type="entry name" value="Electron Transport, Fmn-binding Protein, Chain A"/>
    <property type="match status" value="1"/>
</dbReference>
<evidence type="ECO:0000259" key="3">
    <source>
        <dbReference type="SMART" id="SM00903"/>
    </source>
</evidence>
<accession>A0A059MTE0</accession>
<protein>
    <submittedName>
        <fullName evidence="5">Flavin reductase family protein</fullName>
    </submittedName>
    <submittedName>
        <fullName evidence="4">Nitrilotriacetate monooxygenase component B</fullName>
        <ecNumber evidence="4">1.14.13.-</ecNumber>
    </submittedName>
</protein>
<dbReference type="GO" id="GO:0004497">
    <property type="term" value="F:monooxygenase activity"/>
    <property type="evidence" value="ECO:0007669"/>
    <property type="project" value="UniProtKB-KW"/>
</dbReference>
<evidence type="ECO:0000313" key="7">
    <source>
        <dbReference type="Proteomes" id="UP001163947"/>
    </source>
</evidence>
<proteinExistence type="inferred from homology"/>
<evidence type="ECO:0000313" key="5">
    <source>
        <dbReference type="EMBL" id="UYF92679.1"/>
    </source>
</evidence>
<dbReference type="Proteomes" id="UP000325466">
    <property type="component" value="Unassembled WGS sequence"/>
</dbReference>
<comment type="similarity">
    <text evidence="1">Belongs to the non-flavoprotein flavin reductase family.</text>
</comment>
<dbReference type="InterPro" id="IPR012349">
    <property type="entry name" value="Split_barrel_FMN-bd"/>
</dbReference>
<dbReference type="GeneID" id="83622689"/>
<keyword evidence="2 4" id="KW-0560">Oxidoreductase</keyword>
<dbReference type="PANTHER" id="PTHR30466">
    <property type="entry name" value="FLAVIN REDUCTASE"/>
    <property type="match status" value="1"/>
</dbReference>
<evidence type="ECO:0000256" key="2">
    <source>
        <dbReference type="ARBA" id="ARBA00023002"/>
    </source>
</evidence>
<sequence>MTTHGLDLRDLRNAFGQFATGVTVITARGAGARRAGITANSLTSLSLDPPLLLFCLANRAPSYETFCTAEYFAVHVLGVEQQGLSQRFSRPAEDKFAGLPVDEGPGGVPLLGGCLARFVCTRENAYVEGDHTIFVGRVREYERGEDEPLLFHAGSYRLAAPREAVPGCVARSPAAR</sequence>
<keyword evidence="6" id="KW-1185">Reference proteome</keyword>
<dbReference type="RefSeq" id="WP_006933107.1">
    <property type="nucleotide sequence ID" value="NZ_BAAAYP010000043.1"/>
</dbReference>
<evidence type="ECO:0000313" key="4">
    <source>
        <dbReference type="EMBL" id="GES35240.1"/>
    </source>
</evidence>
<evidence type="ECO:0000256" key="1">
    <source>
        <dbReference type="ARBA" id="ARBA00008898"/>
    </source>
</evidence>
<dbReference type="EMBL" id="BLAH01000017">
    <property type="protein sequence ID" value="GES35240.1"/>
    <property type="molecule type" value="Genomic_DNA"/>
</dbReference>
<dbReference type="AlphaFoldDB" id="A0A059MTE0"/>
<dbReference type="GO" id="GO:0010181">
    <property type="term" value="F:FMN binding"/>
    <property type="evidence" value="ECO:0007669"/>
    <property type="project" value="InterPro"/>
</dbReference>
<dbReference type="Proteomes" id="UP001163947">
    <property type="component" value="Chromosome"/>
</dbReference>
<reference evidence="5" key="3">
    <citation type="submission" date="2022-09" db="EMBL/GenBank/DDBJ databases">
        <title>The genome sequence of Rhodococcus aetherivorans N1.</title>
        <authorList>
            <person name="Jiang W."/>
        </authorList>
    </citation>
    <scope>NUCLEOTIDE SEQUENCE</scope>
    <source>
        <strain evidence="5">N1</strain>
    </source>
</reference>
<dbReference type="EC" id="1.14.13.-" evidence="4"/>
<accession>N1M585</accession>
<dbReference type="InterPro" id="IPR050268">
    <property type="entry name" value="NADH-dep_flavin_reductase"/>
</dbReference>
<gene>
    <name evidence="5" type="ORF">OCS65_19685</name>
    <name evidence="4" type="ORF">RAJCM14343_0487</name>
</gene>
<evidence type="ECO:0000313" key="6">
    <source>
        <dbReference type="Proteomes" id="UP000325466"/>
    </source>
</evidence>
<keyword evidence="4" id="KW-0503">Monooxygenase</keyword>
<reference evidence="4" key="2">
    <citation type="submission" date="2019-10" db="EMBL/GenBank/DDBJ databases">
        <title>Draft genome sequence of Rhodococcus aetherivorans JCM 14343.</title>
        <authorList>
            <person name="Inoue D."/>
            <person name="Nakazawa M."/>
            <person name="Yamamoto N."/>
            <person name="Sei K."/>
            <person name="Ike M."/>
        </authorList>
    </citation>
    <scope>NUCLEOTIDE SEQUENCE</scope>
    <source>
        <strain evidence="4">JCM 14343</strain>
    </source>
</reference>
<dbReference type="EMBL" id="CP106982">
    <property type="protein sequence ID" value="UYF92679.1"/>
    <property type="molecule type" value="Genomic_DNA"/>
</dbReference>
<dbReference type="Pfam" id="PF01613">
    <property type="entry name" value="Flavin_Reduct"/>
    <property type="match status" value="1"/>
</dbReference>
<dbReference type="SMART" id="SM00903">
    <property type="entry name" value="Flavin_Reduct"/>
    <property type="match status" value="1"/>
</dbReference>
<feature type="domain" description="Flavin reductase like" evidence="3">
    <location>
        <begin position="15"/>
        <end position="158"/>
    </location>
</feature>
<dbReference type="SUPFAM" id="SSF50475">
    <property type="entry name" value="FMN-binding split barrel"/>
    <property type="match status" value="1"/>
</dbReference>
<dbReference type="PANTHER" id="PTHR30466:SF11">
    <property type="entry name" value="FLAVIN-DEPENDENT MONOOXYGENASE, REDUCTASE SUBUNIT HSAB"/>
    <property type="match status" value="1"/>
</dbReference>
<organism evidence="5 7">
    <name type="scientific">Rhodococcus aetherivorans</name>
    <dbReference type="NCBI Taxonomy" id="191292"/>
    <lineage>
        <taxon>Bacteria</taxon>
        <taxon>Bacillati</taxon>
        <taxon>Actinomycetota</taxon>
        <taxon>Actinomycetes</taxon>
        <taxon>Mycobacteriales</taxon>
        <taxon>Nocardiaceae</taxon>
        <taxon>Rhodococcus</taxon>
    </lineage>
</organism>
<reference evidence="4 6" key="1">
    <citation type="journal article" date="2018" name="Biodegradation">
        <title>1,4-Dioxane degradation characteristics of Rhodococcus aetherivorans JCM 14343.</title>
        <authorList>
            <person name="Inoue D."/>
            <person name="Tsunoda T."/>
            <person name="Yamamoto N."/>
            <person name="Ike M."/>
            <person name="Sei K."/>
        </authorList>
    </citation>
    <scope>NUCLEOTIDE SEQUENCE [LARGE SCALE GENOMIC DNA]</scope>
    <source>
        <strain evidence="4 6">JCM 14343</strain>
    </source>
</reference>
<dbReference type="InterPro" id="IPR002563">
    <property type="entry name" value="Flavin_Rdtase-like_dom"/>
</dbReference>
<name>A0A059MTE0_9NOCA</name>
<dbReference type="GO" id="GO:0042602">
    <property type="term" value="F:riboflavin reductase (NADPH) activity"/>
    <property type="evidence" value="ECO:0007669"/>
    <property type="project" value="TreeGrafter"/>
</dbReference>